<keyword evidence="3" id="KW-1185">Reference proteome</keyword>
<gene>
    <name evidence="2" type="ORF">ARMSODRAFT_1006610</name>
</gene>
<feature type="compositionally biased region" description="Basic and acidic residues" evidence="1">
    <location>
        <begin position="96"/>
        <end position="111"/>
    </location>
</feature>
<protein>
    <submittedName>
        <fullName evidence="2">Uncharacterized protein</fullName>
    </submittedName>
</protein>
<dbReference type="EMBL" id="KZ293445">
    <property type="protein sequence ID" value="PBK65502.1"/>
    <property type="molecule type" value="Genomic_DNA"/>
</dbReference>
<feature type="region of interest" description="Disordered" evidence="1">
    <location>
        <begin position="95"/>
        <end position="119"/>
    </location>
</feature>
<reference evidence="3" key="1">
    <citation type="journal article" date="2017" name="Nat. Ecol. Evol.">
        <title>Genome expansion and lineage-specific genetic innovations in the forest pathogenic fungi Armillaria.</title>
        <authorList>
            <person name="Sipos G."/>
            <person name="Prasanna A.N."/>
            <person name="Walter M.C."/>
            <person name="O'Connor E."/>
            <person name="Balint B."/>
            <person name="Krizsan K."/>
            <person name="Kiss B."/>
            <person name="Hess J."/>
            <person name="Varga T."/>
            <person name="Slot J."/>
            <person name="Riley R."/>
            <person name="Boka B."/>
            <person name="Rigling D."/>
            <person name="Barry K."/>
            <person name="Lee J."/>
            <person name="Mihaltcheva S."/>
            <person name="LaButti K."/>
            <person name="Lipzen A."/>
            <person name="Waldron R."/>
            <person name="Moloney N.M."/>
            <person name="Sperisen C."/>
            <person name="Kredics L."/>
            <person name="Vagvoelgyi C."/>
            <person name="Patrignani A."/>
            <person name="Fitzpatrick D."/>
            <person name="Nagy I."/>
            <person name="Doyle S."/>
            <person name="Anderson J.B."/>
            <person name="Grigoriev I.V."/>
            <person name="Gueldener U."/>
            <person name="Muensterkoetter M."/>
            <person name="Nagy L.G."/>
        </authorList>
    </citation>
    <scope>NUCLEOTIDE SEQUENCE [LARGE SCALE GENOMIC DNA]</scope>
    <source>
        <strain evidence="3">28-4</strain>
    </source>
</reference>
<feature type="compositionally biased region" description="Basic and acidic residues" evidence="1">
    <location>
        <begin position="45"/>
        <end position="55"/>
    </location>
</feature>
<evidence type="ECO:0000313" key="3">
    <source>
        <dbReference type="Proteomes" id="UP000218334"/>
    </source>
</evidence>
<accession>A0A2H3BEQ2</accession>
<proteinExistence type="predicted"/>
<dbReference type="AlphaFoldDB" id="A0A2H3BEQ2"/>
<dbReference type="Proteomes" id="UP000218334">
    <property type="component" value="Unassembled WGS sequence"/>
</dbReference>
<evidence type="ECO:0000313" key="2">
    <source>
        <dbReference type="EMBL" id="PBK65502.1"/>
    </source>
</evidence>
<evidence type="ECO:0000256" key="1">
    <source>
        <dbReference type="SAM" id="MobiDB-lite"/>
    </source>
</evidence>
<feature type="region of interest" description="Disordered" evidence="1">
    <location>
        <begin position="44"/>
        <end position="72"/>
    </location>
</feature>
<sequence length="150" mass="16839">MTLRHPCPDQTVSRSLVTISEHEEEGYAFRERKYSKLSKILSRPVTDRPEWEASSRSRPSLPPIQDDHGMNGKEGRKEILLVVIAFFLSMNPNAIRNEKNGDTGAVSDKKGRPPLQNEGEILSERTAYTLAASAPSKFYQSNSRLDSASY</sequence>
<organism evidence="2 3">
    <name type="scientific">Armillaria solidipes</name>
    <dbReference type="NCBI Taxonomy" id="1076256"/>
    <lineage>
        <taxon>Eukaryota</taxon>
        <taxon>Fungi</taxon>
        <taxon>Dikarya</taxon>
        <taxon>Basidiomycota</taxon>
        <taxon>Agaricomycotina</taxon>
        <taxon>Agaricomycetes</taxon>
        <taxon>Agaricomycetidae</taxon>
        <taxon>Agaricales</taxon>
        <taxon>Marasmiineae</taxon>
        <taxon>Physalacriaceae</taxon>
        <taxon>Armillaria</taxon>
    </lineage>
</organism>
<name>A0A2H3BEQ2_9AGAR</name>